<dbReference type="Proteomes" id="UP000732377">
    <property type="component" value="Unassembled WGS sequence"/>
</dbReference>
<dbReference type="RefSeq" id="WP_011196549.1">
    <property type="nucleotide sequence ID" value="NZ_JACSIR010000083.1"/>
</dbReference>
<reference evidence="4" key="2">
    <citation type="submission" date="2016-04" db="EMBL/GenBank/DDBJ databases">
        <authorList>
            <person name="Antunes L.P."/>
            <person name="Martins L.F."/>
            <person name="Pereira R.V."/>
            <person name="Thomas A.M."/>
            <person name="Barbosa D."/>
            <person name="Nascimento L."/>
            <person name="Silva G.M."/>
            <person name="Condomitti G.W."/>
            <person name="Digiampietri L.A."/>
            <person name="Lombardi K.C."/>
            <person name="Ramos P.L."/>
            <person name="Quaggio R.B."/>
            <person name="Oliveira J.C."/>
            <person name="Pascon R.C."/>
            <person name="Cruz J.B."/>
            <person name="Silva A.M."/>
            <person name="Setubal J.C."/>
        </authorList>
    </citation>
    <scope>NUCLEOTIDE SEQUENCE [LARGE SCALE GENOMIC DNA]</scope>
</reference>
<proteinExistence type="predicted"/>
<dbReference type="EMBL" id="LWLV01000516">
    <property type="protein sequence ID" value="OTA41384.1"/>
    <property type="molecule type" value="Genomic_DNA"/>
</dbReference>
<dbReference type="AlphaFoldDB" id="A0A1Y2T6N9"/>
<keyword evidence="1" id="KW-0812">Transmembrane</keyword>
<protein>
    <submittedName>
        <fullName evidence="3">Uncharacterized protein</fullName>
    </submittedName>
</protein>
<dbReference type="EMBL" id="PIUK01000118">
    <property type="protein sequence ID" value="MBY6276905.1"/>
    <property type="molecule type" value="Genomic_DNA"/>
</dbReference>
<dbReference type="Proteomes" id="UP000194267">
    <property type="component" value="Unassembled WGS sequence"/>
</dbReference>
<keyword evidence="1" id="KW-0472">Membrane</keyword>
<evidence type="ECO:0000313" key="2">
    <source>
        <dbReference type="EMBL" id="MBY6276905.1"/>
    </source>
</evidence>
<organism evidence="3 4">
    <name type="scientific">Symbiobacterium thermophilum</name>
    <dbReference type="NCBI Taxonomy" id="2734"/>
    <lineage>
        <taxon>Bacteria</taxon>
        <taxon>Bacillati</taxon>
        <taxon>Bacillota</taxon>
        <taxon>Clostridia</taxon>
        <taxon>Eubacteriales</taxon>
        <taxon>Symbiobacteriaceae</taxon>
        <taxon>Symbiobacterium</taxon>
    </lineage>
</organism>
<gene>
    <name evidence="3" type="ORF">A6D92_07235</name>
    <name evidence="2" type="ORF">CWE10_11965</name>
</gene>
<evidence type="ECO:0000313" key="3">
    <source>
        <dbReference type="EMBL" id="OTA41384.1"/>
    </source>
</evidence>
<feature type="transmembrane region" description="Helical" evidence="1">
    <location>
        <begin position="69"/>
        <end position="88"/>
    </location>
</feature>
<name>A0A1Y2T6N9_SYMTR</name>
<keyword evidence="1" id="KW-1133">Transmembrane helix</keyword>
<comment type="caution">
    <text evidence="3">The sequence shown here is derived from an EMBL/GenBank/DDBJ whole genome shotgun (WGS) entry which is preliminary data.</text>
</comment>
<reference evidence="3" key="1">
    <citation type="submission" date="2016-04" db="EMBL/GenBank/DDBJ databases">
        <authorList>
            <person name="Evans L.H."/>
            <person name="Alamgir A."/>
            <person name="Owens N."/>
            <person name="Weber N.D."/>
            <person name="Virtaneva K."/>
            <person name="Barbian K."/>
            <person name="Babar A."/>
            <person name="Rosenke K."/>
        </authorList>
    </citation>
    <scope>NUCLEOTIDE SEQUENCE [LARGE SCALE GENOMIC DNA]</scope>
    <source>
        <strain evidence="3">G2</strain>
    </source>
</reference>
<sequence length="123" mass="13050">MVLTVIGLALLGAALLLPNVLALRLAFAGAAEREAARVEARAAARRSGGQAAARVRVRIPAPRLVRRGYLWKALSPLLFALSVMFGIAVGGTTGYVLMGLGLLNLLFGLWGWDEYVPGHTGKR</sequence>
<evidence type="ECO:0000256" key="1">
    <source>
        <dbReference type="SAM" id="Phobius"/>
    </source>
</evidence>
<reference evidence="2" key="3">
    <citation type="submission" date="2017-11" db="EMBL/GenBank/DDBJ databases">
        <title>Three new genomes from thermophilic consortium.</title>
        <authorList>
            <person name="Quaggio R."/>
            <person name="Amgarten D."/>
            <person name="Setubal J.C."/>
        </authorList>
    </citation>
    <scope>NUCLEOTIDE SEQUENCE</scope>
    <source>
        <strain evidence="2">ZCTH01-B2</strain>
    </source>
</reference>
<feature type="transmembrane region" description="Helical" evidence="1">
    <location>
        <begin position="95"/>
        <end position="112"/>
    </location>
</feature>
<accession>A0A1Y2T6N9</accession>
<evidence type="ECO:0000313" key="4">
    <source>
        <dbReference type="Proteomes" id="UP000194267"/>
    </source>
</evidence>